<dbReference type="InterPro" id="IPR017871">
    <property type="entry name" value="ABC_transporter-like_CS"/>
</dbReference>
<comment type="caution">
    <text evidence="9">The sequence shown here is derived from an EMBL/GenBank/DDBJ whole genome shotgun (WGS) entry which is preliminary data.</text>
</comment>
<keyword evidence="4 7" id="KW-0067">ATP-binding</keyword>
<dbReference type="InterPro" id="IPR003593">
    <property type="entry name" value="AAA+_ATPase"/>
</dbReference>
<dbReference type="AlphaFoldDB" id="A0A7C1FPT6"/>
<dbReference type="GO" id="GO:0016887">
    <property type="term" value="F:ATP hydrolysis activity"/>
    <property type="evidence" value="ECO:0007669"/>
    <property type="project" value="InterPro"/>
</dbReference>
<evidence type="ECO:0000256" key="7">
    <source>
        <dbReference type="RuleBase" id="RU365104"/>
    </source>
</evidence>
<comment type="similarity">
    <text evidence="7">Belongs to the ABC transporter superfamily. Energy-coupling factor EcfA family.</text>
</comment>
<keyword evidence="3 7" id="KW-0547">Nucleotide-binding</keyword>
<accession>A0A7C1FPT6</accession>
<dbReference type="SMART" id="SM00382">
    <property type="entry name" value="AAA"/>
    <property type="match status" value="2"/>
</dbReference>
<dbReference type="EMBL" id="DSMG01000038">
    <property type="protein sequence ID" value="HDX30440.1"/>
    <property type="molecule type" value="Genomic_DNA"/>
</dbReference>
<dbReference type="GO" id="GO:0043190">
    <property type="term" value="C:ATP-binding cassette (ABC) transporter complex"/>
    <property type="evidence" value="ECO:0007669"/>
    <property type="project" value="TreeGrafter"/>
</dbReference>
<dbReference type="CDD" id="cd03225">
    <property type="entry name" value="ABC_cobalt_CbiO_domain1"/>
    <property type="match status" value="2"/>
</dbReference>
<dbReference type="GO" id="GO:0042626">
    <property type="term" value="F:ATPase-coupled transmembrane transporter activity"/>
    <property type="evidence" value="ECO:0007669"/>
    <property type="project" value="TreeGrafter"/>
</dbReference>
<dbReference type="InterPro" id="IPR030947">
    <property type="entry name" value="EcfA_1"/>
</dbReference>
<dbReference type="PROSITE" id="PS50893">
    <property type="entry name" value="ABC_TRANSPORTER_2"/>
    <property type="match status" value="2"/>
</dbReference>
<keyword evidence="1 7" id="KW-0813">Transport</keyword>
<keyword evidence="2 7" id="KW-1003">Cell membrane</keyword>
<dbReference type="NCBIfam" id="TIGR04520">
    <property type="entry name" value="ECF_ATPase_1"/>
    <property type="match status" value="1"/>
</dbReference>
<comment type="subunit">
    <text evidence="7">Forms a stable energy-coupling factor (ECF) transporter complex composed of 2 membrane-embedded substrate-binding proteins (S component), 2 ATP-binding proteins (A component) and 2 transmembrane proteins (T component).</text>
</comment>
<evidence type="ECO:0000256" key="6">
    <source>
        <dbReference type="ARBA" id="ARBA00023136"/>
    </source>
</evidence>
<dbReference type="GO" id="GO:0005524">
    <property type="term" value="F:ATP binding"/>
    <property type="evidence" value="ECO:0007669"/>
    <property type="project" value="UniProtKB-UniRule"/>
</dbReference>
<dbReference type="PROSITE" id="PS00211">
    <property type="entry name" value="ABC_TRANSPORTER_1"/>
    <property type="match status" value="2"/>
</dbReference>
<organism evidence="9">
    <name type="scientific">Caldilinea aerophila</name>
    <dbReference type="NCBI Taxonomy" id="133453"/>
    <lineage>
        <taxon>Bacteria</taxon>
        <taxon>Bacillati</taxon>
        <taxon>Chloroflexota</taxon>
        <taxon>Caldilineae</taxon>
        <taxon>Caldilineales</taxon>
        <taxon>Caldilineaceae</taxon>
        <taxon>Caldilinea</taxon>
    </lineage>
</organism>
<protein>
    <recommendedName>
        <fullName evidence="7">Energy-coupling factor transporter ATP-binding protein EcfA2</fullName>
        <ecNumber evidence="7">7.-.-.-</ecNumber>
    </recommendedName>
</protein>
<gene>
    <name evidence="9" type="ORF">ENQ20_02990</name>
</gene>
<evidence type="ECO:0000256" key="3">
    <source>
        <dbReference type="ARBA" id="ARBA00022741"/>
    </source>
</evidence>
<dbReference type="InterPro" id="IPR050095">
    <property type="entry name" value="ECF_ABC_transporter_ATP-bd"/>
</dbReference>
<evidence type="ECO:0000256" key="4">
    <source>
        <dbReference type="ARBA" id="ARBA00022840"/>
    </source>
</evidence>
<dbReference type="Gene3D" id="3.40.50.300">
    <property type="entry name" value="P-loop containing nucleotide triphosphate hydrolases"/>
    <property type="match status" value="2"/>
</dbReference>
<name>A0A7C1FPT6_9CHLR</name>
<dbReference type="InterPro" id="IPR027417">
    <property type="entry name" value="P-loop_NTPase"/>
</dbReference>
<evidence type="ECO:0000259" key="8">
    <source>
        <dbReference type="PROSITE" id="PS50893"/>
    </source>
</evidence>
<dbReference type="NCBIfam" id="NF010167">
    <property type="entry name" value="PRK13648.1"/>
    <property type="match status" value="2"/>
</dbReference>
<comment type="function">
    <text evidence="7">ATP-binding (A) component of a common energy-coupling factor (ECF) ABC-transporter complex.</text>
</comment>
<comment type="subcellular location">
    <subcellularLocation>
        <location evidence="7">Cell membrane</location>
        <topology evidence="7">Peripheral membrane protein</topology>
    </subcellularLocation>
</comment>
<evidence type="ECO:0000256" key="1">
    <source>
        <dbReference type="ARBA" id="ARBA00022448"/>
    </source>
</evidence>
<proteinExistence type="inferred from homology"/>
<dbReference type="SUPFAM" id="SSF52540">
    <property type="entry name" value="P-loop containing nucleoside triphosphate hydrolases"/>
    <property type="match status" value="2"/>
</dbReference>
<dbReference type="InterPro" id="IPR003439">
    <property type="entry name" value="ABC_transporter-like_ATP-bd"/>
</dbReference>
<dbReference type="PANTHER" id="PTHR43553:SF24">
    <property type="entry name" value="ENERGY-COUPLING FACTOR TRANSPORTER ATP-BINDING PROTEIN ECFA1"/>
    <property type="match status" value="1"/>
</dbReference>
<evidence type="ECO:0000313" key="9">
    <source>
        <dbReference type="EMBL" id="HDX30440.1"/>
    </source>
</evidence>
<keyword evidence="6 7" id="KW-0472">Membrane</keyword>
<keyword evidence="5" id="KW-1278">Translocase</keyword>
<dbReference type="NCBIfam" id="TIGR04521">
    <property type="entry name" value="ECF_ATPase_2"/>
    <property type="match status" value="1"/>
</dbReference>
<evidence type="ECO:0000256" key="5">
    <source>
        <dbReference type="ARBA" id="ARBA00022967"/>
    </source>
</evidence>
<dbReference type="FunFam" id="3.40.50.300:FF:000224">
    <property type="entry name" value="Energy-coupling factor transporter ATP-binding protein EcfA"/>
    <property type="match status" value="2"/>
</dbReference>
<dbReference type="InterPro" id="IPR015856">
    <property type="entry name" value="ABC_transpr_CbiO/EcfA_su"/>
</dbReference>
<reference evidence="9" key="1">
    <citation type="journal article" date="2020" name="mSystems">
        <title>Genome- and Community-Level Interaction Insights into Carbon Utilization and Element Cycling Functions of Hydrothermarchaeota in Hydrothermal Sediment.</title>
        <authorList>
            <person name="Zhou Z."/>
            <person name="Liu Y."/>
            <person name="Xu W."/>
            <person name="Pan J."/>
            <person name="Luo Z.H."/>
            <person name="Li M."/>
        </authorList>
    </citation>
    <scope>NUCLEOTIDE SEQUENCE [LARGE SCALE GENOMIC DNA]</scope>
    <source>
        <strain evidence="9">SpSt-289</strain>
    </source>
</reference>
<dbReference type="PANTHER" id="PTHR43553">
    <property type="entry name" value="HEAVY METAL TRANSPORTER"/>
    <property type="match status" value="1"/>
</dbReference>
<dbReference type="Pfam" id="PF00005">
    <property type="entry name" value="ABC_tran"/>
    <property type="match status" value="2"/>
</dbReference>
<dbReference type="EC" id="7.-.-.-" evidence="7"/>
<feature type="domain" description="ABC transporter" evidence="8">
    <location>
        <begin position="5"/>
        <end position="242"/>
    </location>
</feature>
<evidence type="ECO:0000256" key="2">
    <source>
        <dbReference type="ARBA" id="ARBA00022475"/>
    </source>
</evidence>
<feature type="domain" description="ABC transporter" evidence="8">
    <location>
        <begin position="320"/>
        <end position="561"/>
    </location>
</feature>
<dbReference type="InterPro" id="IPR030946">
    <property type="entry name" value="EcfA2"/>
</dbReference>
<sequence length="615" mass="67837">MTPIIRIENLHYTYQHEGRAVQALRGIDLTIEQGEYVVLLGHNGSGKSTLAKHLNALLTPTQGDVWINGWNTKDRSHLRDIRSMVGIVFQQPDNQIVATIVEEDVAFGPENLGIERQEIQRRVDWSLERVDMLPFRHRAPHLLSGGQKQRVCIAGALAMQPAVLVLDEATAMLDPLGRKEVLEVARRLNKEQGVTIVAVTHFMREAIEADRVIVLHEGRIAMQDSPRALFQQRDRLRALGLDVPHVSELAQALHRRFPFFPSDLLTPAEIAEAVVACCDGSGGSPKSRREGKSKEKEARSEWVGAMDGFPSPAPFSSPLLSLRHVAHYYMRSTPLEVKAIEDINIEVHRGEIVGIIGHTGSGKSTAIQHFNGLLKAHEGEVLVLGQNLADPAVDLRAVRRAVGLVFQMPEAQLFEQYVGDDIAYGPRKQGLSPEEVRARVRRAMEAVGLPFEEFKDRITFTLSGGQMRRVAIAGVLALEPQVLVLDEPTAGLDPQTRRQLMRHILDLHGQGVTLVIISHNMDELAEICDRIYVVAEGRTVMAGTPAEIFSSAAALRAIGLDTPDMTQVAEALKAHQLLPENASIYTLEQAEAAIAHLLMERGAIPAETLANKQTE</sequence>